<dbReference type="EMBL" id="JACYTN010000020">
    <property type="protein sequence ID" value="MBD8500305.1"/>
    <property type="molecule type" value="Genomic_DNA"/>
</dbReference>
<reference evidence="2 3" key="1">
    <citation type="submission" date="2020-09" db="EMBL/GenBank/DDBJ databases">
        <title>Paenibacillus sp. CAU 1523 isolated from sand of Haeundae Beach.</title>
        <authorList>
            <person name="Kim W."/>
        </authorList>
    </citation>
    <scope>NUCLEOTIDE SEQUENCE [LARGE SCALE GENOMIC DNA]</scope>
    <source>
        <strain evidence="2 3">CAU 1523</strain>
    </source>
</reference>
<protein>
    <recommendedName>
        <fullName evidence="4">Small acid-soluble spore protein P</fullName>
    </recommendedName>
</protein>
<keyword evidence="3" id="KW-1185">Reference proteome</keyword>
<organism evidence="2 3">
    <name type="scientific">Paenibacillus arenosi</name>
    <dbReference type="NCBI Taxonomy" id="2774142"/>
    <lineage>
        <taxon>Bacteria</taxon>
        <taxon>Bacillati</taxon>
        <taxon>Bacillota</taxon>
        <taxon>Bacilli</taxon>
        <taxon>Bacillales</taxon>
        <taxon>Paenibacillaceae</taxon>
        <taxon>Paenibacillus</taxon>
    </lineage>
</organism>
<evidence type="ECO:0008006" key="4">
    <source>
        <dbReference type="Google" id="ProtNLM"/>
    </source>
</evidence>
<feature type="region of interest" description="Disordered" evidence="1">
    <location>
        <begin position="1"/>
        <end position="48"/>
    </location>
</feature>
<evidence type="ECO:0000313" key="2">
    <source>
        <dbReference type="EMBL" id="MBD8500305.1"/>
    </source>
</evidence>
<dbReference type="Proteomes" id="UP000634529">
    <property type="component" value="Unassembled WGS sequence"/>
</dbReference>
<feature type="compositionally biased region" description="Basic and acidic residues" evidence="1">
    <location>
        <begin position="1"/>
        <end position="10"/>
    </location>
</feature>
<gene>
    <name evidence="2" type="ORF">IFO66_18585</name>
</gene>
<feature type="compositionally biased region" description="Basic and acidic residues" evidence="1">
    <location>
        <begin position="39"/>
        <end position="48"/>
    </location>
</feature>
<name>A0ABR9B1R1_9BACL</name>
<evidence type="ECO:0000256" key="1">
    <source>
        <dbReference type="SAM" id="MobiDB-lite"/>
    </source>
</evidence>
<proteinExistence type="predicted"/>
<dbReference type="RefSeq" id="WP_169449354.1">
    <property type="nucleotide sequence ID" value="NZ_JACYTN010000020.1"/>
</dbReference>
<accession>A0ABR9B1R1</accession>
<evidence type="ECO:0000313" key="3">
    <source>
        <dbReference type="Proteomes" id="UP000634529"/>
    </source>
</evidence>
<comment type="caution">
    <text evidence="2">The sequence shown here is derived from an EMBL/GenBank/DDBJ whole genome shotgun (WGS) entry which is preliminary data.</text>
</comment>
<sequence>MTESFKDNKGNKYAHQQNHAHDVIMKNVKHPAQKNPWDGSKRDSSKKG</sequence>